<gene>
    <name evidence="5" type="ORF">A3Q56_00553</name>
</gene>
<evidence type="ECO:0000256" key="1">
    <source>
        <dbReference type="ARBA" id="ARBA00022771"/>
    </source>
</evidence>
<protein>
    <recommendedName>
        <fullName evidence="4">RING-type domain-containing protein</fullName>
    </recommendedName>
</protein>
<dbReference type="Proteomes" id="UP000078046">
    <property type="component" value="Unassembled WGS sequence"/>
</dbReference>
<dbReference type="Pfam" id="PF13639">
    <property type="entry name" value="zf-RING_2"/>
    <property type="match status" value="1"/>
</dbReference>
<organism evidence="5 6">
    <name type="scientific">Intoshia linei</name>
    <dbReference type="NCBI Taxonomy" id="1819745"/>
    <lineage>
        <taxon>Eukaryota</taxon>
        <taxon>Metazoa</taxon>
        <taxon>Spiralia</taxon>
        <taxon>Lophotrochozoa</taxon>
        <taxon>Mesozoa</taxon>
        <taxon>Orthonectida</taxon>
        <taxon>Rhopaluridae</taxon>
        <taxon>Intoshia</taxon>
    </lineage>
</organism>
<evidence type="ECO:0000256" key="3">
    <source>
        <dbReference type="PROSITE-ProRule" id="PRU00175"/>
    </source>
</evidence>
<keyword evidence="6" id="KW-1185">Reference proteome</keyword>
<proteinExistence type="predicted"/>
<evidence type="ECO:0000313" key="5">
    <source>
        <dbReference type="EMBL" id="OAF71658.1"/>
    </source>
</evidence>
<dbReference type="SMART" id="SM00184">
    <property type="entry name" value="RING"/>
    <property type="match status" value="1"/>
</dbReference>
<name>A0A177BBE9_9BILA</name>
<dbReference type="SUPFAM" id="SSF57850">
    <property type="entry name" value="RING/U-box"/>
    <property type="match status" value="1"/>
</dbReference>
<dbReference type="Gene3D" id="3.30.40.10">
    <property type="entry name" value="Zinc/RING finger domain, C3HC4 (zinc finger)"/>
    <property type="match status" value="1"/>
</dbReference>
<dbReference type="InterPro" id="IPR042862">
    <property type="entry name" value="RNF32"/>
</dbReference>
<dbReference type="InterPro" id="IPR013083">
    <property type="entry name" value="Znf_RING/FYVE/PHD"/>
</dbReference>
<dbReference type="EMBL" id="LWCA01000034">
    <property type="protein sequence ID" value="OAF71658.1"/>
    <property type="molecule type" value="Genomic_DNA"/>
</dbReference>
<dbReference type="PANTHER" id="PTHR14991:SF0">
    <property type="entry name" value="RING FINGER PROTEIN 32"/>
    <property type="match status" value="1"/>
</dbReference>
<dbReference type="PANTHER" id="PTHR14991">
    <property type="entry name" value="RING FINGER PROTEIN 32"/>
    <property type="match status" value="1"/>
</dbReference>
<dbReference type="GO" id="GO:0008270">
    <property type="term" value="F:zinc ion binding"/>
    <property type="evidence" value="ECO:0007669"/>
    <property type="project" value="UniProtKB-KW"/>
</dbReference>
<evidence type="ECO:0000259" key="4">
    <source>
        <dbReference type="PROSITE" id="PS50089"/>
    </source>
</evidence>
<dbReference type="PROSITE" id="PS50089">
    <property type="entry name" value="ZF_RING_2"/>
    <property type="match status" value="1"/>
</dbReference>
<dbReference type="AlphaFoldDB" id="A0A177BBE9"/>
<accession>A0A177BBE9</accession>
<dbReference type="InterPro" id="IPR001841">
    <property type="entry name" value="Znf_RING"/>
</dbReference>
<comment type="caution">
    <text evidence="5">The sequence shown here is derived from an EMBL/GenBank/DDBJ whole genome shotgun (WGS) entry which is preliminary data.</text>
</comment>
<reference evidence="5 6" key="1">
    <citation type="submission" date="2016-04" db="EMBL/GenBank/DDBJ databases">
        <title>The genome of Intoshia linei affirms orthonectids as highly simplified spiralians.</title>
        <authorList>
            <person name="Mikhailov K.V."/>
            <person name="Slusarev G.S."/>
            <person name="Nikitin M.A."/>
            <person name="Logacheva M.D."/>
            <person name="Penin A."/>
            <person name="Aleoshin V."/>
            <person name="Panchin Y.V."/>
        </authorList>
    </citation>
    <scope>NUCLEOTIDE SEQUENCE [LARGE SCALE GENOMIC DNA]</scope>
    <source>
        <strain evidence="5">Intl2013</strain>
        <tissue evidence="5">Whole animal</tissue>
    </source>
</reference>
<keyword evidence="1 3" id="KW-0863">Zinc-finger</keyword>
<dbReference type="OrthoDB" id="8062037at2759"/>
<sequence length="235" mass="27985">MGLISNSNLVNWCEIKMISLNRKDSEKSCSICCDLFRDKKQICIKKLQKCTNQSICPICRQPDYEWIYIDDAAKYYRNLCSDKIKNFLRGVKTRKFYLNYRETCYPKNEKLKQFDCHRKIENLTNKLEKNQERLQGVTLDLFQICQNNIDKSKDLRIDSNVNWNFIYKKMVLRKTTECPICLGKLNRKNSKNILLSCSHYFHANCLNSYETYLQIESRNTNNCPLCRKNYTTLII</sequence>
<evidence type="ECO:0000256" key="2">
    <source>
        <dbReference type="ARBA" id="ARBA00022833"/>
    </source>
</evidence>
<feature type="domain" description="RING-type" evidence="4">
    <location>
        <begin position="178"/>
        <end position="227"/>
    </location>
</feature>
<evidence type="ECO:0000313" key="6">
    <source>
        <dbReference type="Proteomes" id="UP000078046"/>
    </source>
</evidence>
<keyword evidence="1 3" id="KW-0479">Metal-binding</keyword>
<keyword evidence="2" id="KW-0862">Zinc</keyword>